<proteinExistence type="predicted"/>
<keyword evidence="2" id="KW-1185">Reference proteome</keyword>
<dbReference type="Proteomes" id="UP000032141">
    <property type="component" value="Chromosome C8"/>
</dbReference>
<reference evidence="1 2" key="1">
    <citation type="journal article" date="2014" name="Genome Biol.">
        <title>Transcriptome and methylome profiling reveals relics of genome dominance in the mesopolyploid Brassica oleracea.</title>
        <authorList>
            <person name="Parkin I.A."/>
            <person name="Koh C."/>
            <person name="Tang H."/>
            <person name="Robinson S.J."/>
            <person name="Kagale S."/>
            <person name="Clarke W.E."/>
            <person name="Town C.D."/>
            <person name="Nixon J."/>
            <person name="Krishnakumar V."/>
            <person name="Bidwell S.L."/>
            <person name="Denoeud F."/>
            <person name="Belcram H."/>
            <person name="Links M.G."/>
            <person name="Just J."/>
            <person name="Clarke C."/>
            <person name="Bender T."/>
            <person name="Huebert T."/>
            <person name="Mason A.S."/>
            <person name="Pires J.C."/>
            <person name="Barker G."/>
            <person name="Moore J."/>
            <person name="Walley P.G."/>
            <person name="Manoli S."/>
            <person name="Batley J."/>
            <person name="Edwards D."/>
            <person name="Nelson M.N."/>
            <person name="Wang X."/>
            <person name="Paterson A.H."/>
            <person name="King G."/>
            <person name="Bancroft I."/>
            <person name="Chalhoub B."/>
            <person name="Sharpe A.G."/>
        </authorList>
    </citation>
    <scope>NUCLEOTIDE SEQUENCE</scope>
    <source>
        <strain evidence="1 2">cv. TO1000</strain>
    </source>
</reference>
<dbReference type="EnsemblPlants" id="Bo8g033590.1">
    <property type="protein sequence ID" value="Bo8g033590.1"/>
    <property type="gene ID" value="Bo8g033590"/>
</dbReference>
<organism evidence="1 2">
    <name type="scientific">Brassica oleracea var. oleracea</name>
    <dbReference type="NCBI Taxonomy" id="109376"/>
    <lineage>
        <taxon>Eukaryota</taxon>
        <taxon>Viridiplantae</taxon>
        <taxon>Streptophyta</taxon>
        <taxon>Embryophyta</taxon>
        <taxon>Tracheophyta</taxon>
        <taxon>Spermatophyta</taxon>
        <taxon>Magnoliopsida</taxon>
        <taxon>eudicotyledons</taxon>
        <taxon>Gunneridae</taxon>
        <taxon>Pentapetalae</taxon>
        <taxon>rosids</taxon>
        <taxon>malvids</taxon>
        <taxon>Brassicales</taxon>
        <taxon>Brassicaceae</taxon>
        <taxon>Brassiceae</taxon>
        <taxon>Brassica</taxon>
    </lineage>
</organism>
<protein>
    <submittedName>
        <fullName evidence="1">Uncharacterized protein</fullName>
    </submittedName>
</protein>
<name>A0A0D3DLC4_BRAOL</name>
<evidence type="ECO:0000313" key="2">
    <source>
        <dbReference type="Proteomes" id="UP000032141"/>
    </source>
</evidence>
<evidence type="ECO:0000313" key="1">
    <source>
        <dbReference type="EnsemblPlants" id="Bo8g033590.1"/>
    </source>
</evidence>
<reference evidence="1" key="2">
    <citation type="submission" date="2015-03" db="UniProtKB">
        <authorList>
            <consortium name="EnsemblPlants"/>
        </authorList>
    </citation>
    <scope>IDENTIFICATION</scope>
</reference>
<dbReference type="Gramene" id="Bo8g033590.1">
    <property type="protein sequence ID" value="Bo8g033590.1"/>
    <property type="gene ID" value="Bo8g033590"/>
</dbReference>
<accession>A0A0D3DLC4</accession>
<dbReference type="HOGENOM" id="CLU_184734_0_0_1"/>
<sequence>MGPSFCMKSAHQADAKGKGIMYEDDDDVPIKLVDRDDSYLIKEFGLSLIGKILNPQKQSVEKLLQTMPSQ</sequence>
<dbReference type="AlphaFoldDB" id="A0A0D3DLC4"/>